<feature type="compositionally biased region" description="Gly residues" evidence="9">
    <location>
        <begin position="32"/>
        <end position="48"/>
    </location>
</feature>
<dbReference type="GO" id="GO:0097526">
    <property type="term" value="C:spliceosomal tri-snRNP complex"/>
    <property type="evidence" value="ECO:0007669"/>
    <property type="project" value="TreeGrafter"/>
</dbReference>
<proteinExistence type="inferred from homology"/>
<evidence type="ECO:0000259" key="10">
    <source>
        <dbReference type="PROSITE" id="PS52002"/>
    </source>
</evidence>
<dbReference type="GO" id="GO:0000398">
    <property type="term" value="P:mRNA splicing, via spliceosome"/>
    <property type="evidence" value="ECO:0007669"/>
    <property type="project" value="InterPro"/>
</dbReference>
<dbReference type="VEuPathDB" id="FungiDB:BDEG_22349"/>
<feature type="compositionally biased region" description="Basic and acidic residues" evidence="9">
    <location>
        <begin position="53"/>
        <end position="68"/>
    </location>
</feature>
<dbReference type="InterPro" id="IPR044641">
    <property type="entry name" value="Lsm7/SmG-like"/>
</dbReference>
<evidence type="ECO:0000256" key="7">
    <source>
        <dbReference type="ARBA" id="ARBA00023242"/>
    </source>
</evidence>
<feature type="region of interest" description="Disordered" evidence="9">
    <location>
        <begin position="1"/>
        <end position="69"/>
    </location>
</feature>
<dbReference type="GO" id="GO:0071013">
    <property type="term" value="C:catalytic step 2 spliceosome"/>
    <property type="evidence" value="ECO:0007669"/>
    <property type="project" value="TreeGrafter"/>
</dbReference>
<evidence type="ECO:0000256" key="8">
    <source>
        <dbReference type="ARBA" id="ARBA00023274"/>
    </source>
</evidence>
<evidence type="ECO:0000313" key="11">
    <source>
        <dbReference type="EMBL" id="OAJ38411.1"/>
    </source>
</evidence>
<dbReference type="SMART" id="SM00651">
    <property type="entry name" value="Sm"/>
    <property type="match status" value="1"/>
</dbReference>
<evidence type="ECO:0000256" key="1">
    <source>
        <dbReference type="ARBA" id="ARBA00004123"/>
    </source>
</evidence>
<reference evidence="11 12" key="1">
    <citation type="submission" date="2006-10" db="EMBL/GenBank/DDBJ databases">
        <title>The Genome Sequence of Batrachochytrium dendrobatidis JEL423.</title>
        <authorList>
            <consortium name="The Broad Institute Genome Sequencing Platform"/>
            <person name="Birren B."/>
            <person name="Lander E."/>
            <person name="Galagan J."/>
            <person name="Cuomo C."/>
            <person name="Devon K."/>
            <person name="Jaffe D."/>
            <person name="Butler J."/>
            <person name="Alvarez P."/>
            <person name="Gnerre S."/>
            <person name="Grabherr M."/>
            <person name="Kleber M."/>
            <person name="Mauceli E."/>
            <person name="Brockman W."/>
            <person name="Young S."/>
            <person name="LaButti K."/>
            <person name="Sykes S."/>
            <person name="DeCaprio D."/>
            <person name="Crawford M."/>
            <person name="Koehrsen M."/>
            <person name="Engels R."/>
            <person name="Montgomery P."/>
            <person name="Pearson M."/>
            <person name="Howarth C."/>
            <person name="Larson L."/>
            <person name="White J."/>
            <person name="O'Leary S."/>
            <person name="Kodira C."/>
            <person name="Zeng Q."/>
            <person name="Yandava C."/>
            <person name="Alvarado L."/>
            <person name="Longcore J."/>
            <person name="James T."/>
        </authorList>
    </citation>
    <scope>NUCLEOTIDE SEQUENCE [LARGE SCALE GENOMIC DNA]</scope>
    <source>
        <strain evidence="11 12">JEL423</strain>
    </source>
</reference>
<dbReference type="GO" id="GO:0071004">
    <property type="term" value="C:U2-type prespliceosome"/>
    <property type="evidence" value="ECO:0007669"/>
    <property type="project" value="TreeGrafter"/>
</dbReference>
<evidence type="ECO:0000256" key="4">
    <source>
        <dbReference type="ARBA" id="ARBA00022728"/>
    </source>
</evidence>
<dbReference type="GO" id="GO:0005689">
    <property type="term" value="C:U12-type spliceosomal complex"/>
    <property type="evidence" value="ECO:0007669"/>
    <property type="project" value="TreeGrafter"/>
</dbReference>
<dbReference type="Gene3D" id="2.30.30.100">
    <property type="match status" value="1"/>
</dbReference>
<evidence type="ECO:0000256" key="2">
    <source>
        <dbReference type="ARBA" id="ARBA00006850"/>
    </source>
</evidence>
<evidence type="ECO:0000256" key="9">
    <source>
        <dbReference type="SAM" id="MobiDB-lite"/>
    </source>
</evidence>
<dbReference type="Proteomes" id="UP000077115">
    <property type="component" value="Unassembled WGS sequence"/>
</dbReference>
<evidence type="ECO:0000256" key="5">
    <source>
        <dbReference type="ARBA" id="ARBA00022884"/>
    </source>
</evidence>
<dbReference type="CDD" id="cd01729">
    <property type="entry name" value="LSm7"/>
    <property type="match status" value="1"/>
</dbReference>
<dbReference type="SUPFAM" id="SSF50182">
    <property type="entry name" value="Sm-like ribonucleoproteins"/>
    <property type="match status" value="1"/>
</dbReference>
<sequence length="159" mass="16803">MDQSVQRGAGRGESGPNGRGNYNNRGGRDGGGRGGRGQSRGGRGGRGGYNSKDGGHGRPTEKPKKENILDLTKYSNKKIIVQFQGGRQVAGILKGYDPLSNLVLDDAEEFIRDSSDPSVLTGETRKIGLVVTRAPPMVLISPFDGTEETEDPFSAAEGA</sequence>
<dbReference type="InterPro" id="IPR047575">
    <property type="entry name" value="Sm"/>
</dbReference>
<reference evidence="11 12" key="2">
    <citation type="submission" date="2016-05" db="EMBL/GenBank/DDBJ databases">
        <title>Lineage-specific infection strategies underlie the spectrum of fungal disease in amphibians.</title>
        <authorList>
            <person name="Cuomo C.A."/>
            <person name="Farrer R.A."/>
            <person name="James T."/>
            <person name="Longcore J."/>
            <person name="Birren B."/>
        </authorList>
    </citation>
    <scope>NUCLEOTIDE SEQUENCE [LARGE SCALE GENOMIC DNA]</scope>
    <source>
        <strain evidence="11 12">JEL423</strain>
    </source>
</reference>
<dbReference type="PANTHER" id="PTHR10553">
    <property type="entry name" value="SMALL NUCLEAR RIBONUCLEOPROTEIN"/>
    <property type="match status" value="1"/>
</dbReference>
<dbReference type="GO" id="GO:0003723">
    <property type="term" value="F:RNA binding"/>
    <property type="evidence" value="ECO:0007669"/>
    <property type="project" value="UniProtKB-KW"/>
</dbReference>
<keyword evidence="3" id="KW-0507">mRNA processing</keyword>
<keyword evidence="4" id="KW-0747">Spliceosome</keyword>
<dbReference type="AlphaFoldDB" id="A0A177WGC1"/>
<dbReference type="InterPro" id="IPR010920">
    <property type="entry name" value="LSM_dom_sf"/>
</dbReference>
<accession>A0A177WGC1</accession>
<evidence type="ECO:0000313" key="12">
    <source>
        <dbReference type="Proteomes" id="UP000077115"/>
    </source>
</evidence>
<dbReference type="Pfam" id="PF01423">
    <property type="entry name" value="LSM"/>
    <property type="match status" value="1"/>
</dbReference>
<keyword evidence="7" id="KW-0539">Nucleus</keyword>
<keyword evidence="8" id="KW-0687">Ribonucleoprotein</keyword>
<dbReference type="GO" id="GO:0005688">
    <property type="term" value="C:U6 snRNP"/>
    <property type="evidence" value="ECO:0007669"/>
    <property type="project" value="TreeGrafter"/>
</dbReference>
<dbReference type="OrthoDB" id="274944at2759"/>
<dbReference type="eggNOG" id="KOG1781">
    <property type="taxonomic scope" value="Eukaryota"/>
</dbReference>
<name>A0A177WGC1_BATDL</name>
<dbReference type="InterPro" id="IPR001163">
    <property type="entry name" value="Sm_dom_euk/arc"/>
</dbReference>
<comment type="similarity">
    <text evidence="2">Belongs to the snRNP Sm proteins family.</text>
</comment>
<comment type="subcellular location">
    <subcellularLocation>
        <location evidence="1">Nucleus</location>
    </subcellularLocation>
</comment>
<organism evidence="11 12">
    <name type="scientific">Batrachochytrium dendrobatidis (strain JEL423)</name>
    <dbReference type="NCBI Taxonomy" id="403673"/>
    <lineage>
        <taxon>Eukaryota</taxon>
        <taxon>Fungi</taxon>
        <taxon>Fungi incertae sedis</taxon>
        <taxon>Chytridiomycota</taxon>
        <taxon>Chytridiomycota incertae sedis</taxon>
        <taxon>Chytridiomycetes</taxon>
        <taxon>Rhizophydiales</taxon>
        <taxon>Rhizophydiales incertae sedis</taxon>
        <taxon>Batrachochytrium</taxon>
    </lineage>
</organism>
<evidence type="ECO:0000256" key="6">
    <source>
        <dbReference type="ARBA" id="ARBA00023187"/>
    </source>
</evidence>
<keyword evidence="5" id="KW-0694">RNA-binding</keyword>
<evidence type="ECO:0000256" key="3">
    <source>
        <dbReference type="ARBA" id="ARBA00022664"/>
    </source>
</evidence>
<protein>
    <recommendedName>
        <fullName evidence="10">Sm domain-containing protein</fullName>
    </recommendedName>
</protein>
<dbReference type="PROSITE" id="PS52002">
    <property type="entry name" value="SM"/>
    <property type="match status" value="1"/>
</dbReference>
<gene>
    <name evidence="11" type="ORF">BDEG_22349</name>
</gene>
<dbReference type="PANTHER" id="PTHR10553:SF5">
    <property type="entry name" value="U6 SNRNA-ASSOCIATED SM-LIKE PROTEIN LSM7"/>
    <property type="match status" value="1"/>
</dbReference>
<keyword evidence="6" id="KW-0508">mRNA splicing</keyword>
<dbReference type="InterPro" id="IPR017132">
    <property type="entry name" value="Lsm7"/>
</dbReference>
<dbReference type="EMBL" id="DS022301">
    <property type="protein sequence ID" value="OAJ38411.1"/>
    <property type="molecule type" value="Genomic_DNA"/>
</dbReference>
<dbReference type="GO" id="GO:1990726">
    <property type="term" value="C:Lsm1-7-Pat1 complex"/>
    <property type="evidence" value="ECO:0007669"/>
    <property type="project" value="TreeGrafter"/>
</dbReference>
<feature type="compositionally biased region" description="Gly residues" evidence="9">
    <location>
        <begin position="9"/>
        <end position="18"/>
    </location>
</feature>
<dbReference type="STRING" id="403673.A0A177WGC1"/>
<feature type="domain" description="Sm" evidence="10">
    <location>
        <begin position="66"/>
        <end position="146"/>
    </location>
</feature>
<dbReference type="GO" id="GO:0000956">
    <property type="term" value="P:nuclear-transcribed mRNA catabolic process"/>
    <property type="evidence" value="ECO:0007669"/>
    <property type="project" value="InterPro"/>
</dbReference>